<dbReference type="InParanoid" id="A0A259TXX4"/>
<name>A0A259TXX4_9BACT</name>
<keyword evidence="1" id="KW-0677">Repeat</keyword>
<evidence type="ECO:0000256" key="2">
    <source>
        <dbReference type="ARBA" id="ARBA00022803"/>
    </source>
</evidence>
<dbReference type="RefSeq" id="WP_179271055.1">
    <property type="nucleotide sequence ID" value="NZ_MQWB01000001.1"/>
</dbReference>
<dbReference type="SMART" id="SM00028">
    <property type="entry name" value="TPR"/>
    <property type="match status" value="5"/>
</dbReference>
<keyword evidence="2 3" id="KW-0802">TPR repeat</keyword>
<accession>A0A259TXX4</accession>
<proteinExistence type="predicted"/>
<feature type="chain" id="PRO_5013351295" description="Tetratricopeptide repeat protein" evidence="4">
    <location>
        <begin position="20"/>
        <end position="453"/>
    </location>
</feature>
<dbReference type="EMBL" id="MQWB01000001">
    <property type="protein sequence ID" value="OZC02602.1"/>
    <property type="molecule type" value="Genomic_DNA"/>
</dbReference>
<dbReference type="PROSITE" id="PS50005">
    <property type="entry name" value="TPR"/>
    <property type="match status" value="1"/>
</dbReference>
<comment type="caution">
    <text evidence="5">The sequence shown here is derived from an EMBL/GenBank/DDBJ whole genome shotgun (WGS) entry which is preliminary data.</text>
</comment>
<dbReference type="Pfam" id="PF14559">
    <property type="entry name" value="TPR_19"/>
    <property type="match status" value="1"/>
</dbReference>
<dbReference type="InterPro" id="IPR019734">
    <property type="entry name" value="TPR_rpt"/>
</dbReference>
<evidence type="ECO:0000256" key="3">
    <source>
        <dbReference type="PROSITE-ProRule" id="PRU00339"/>
    </source>
</evidence>
<dbReference type="SUPFAM" id="SSF48452">
    <property type="entry name" value="TPR-like"/>
    <property type="match status" value="2"/>
</dbReference>
<evidence type="ECO:0000313" key="6">
    <source>
        <dbReference type="Proteomes" id="UP000216446"/>
    </source>
</evidence>
<dbReference type="PANTHER" id="PTHR45586:SF14">
    <property type="entry name" value="TETRATRICOPEPTIDE TPR_2 REPEAT PROTEIN"/>
    <property type="match status" value="1"/>
</dbReference>
<dbReference type="PANTHER" id="PTHR45586">
    <property type="entry name" value="TPR REPEAT-CONTAINING PROTEIN PA4667"/>
    <property type="match status" value="1"/>
</dbReference>
<dbReference type="InterPro" id="IPR051012">
    <property type="entry name" value="CellSynth/LPSAsmb/PSIAsmb"/>
</dbReference>
<dbReference type="AlphaFoldDB" id="A0A259TXX4"/>
<evidence type="ECO:0000313" key="5">
    <source>
        <dbReference type="EMBL" id="OZC02602.1"/>
    </source>
</evidence>
<feature type="repeat" description="TPR" evidence="3">
    <location>
        <begin position="93"/>
        <end position="125"/>
    </location>
</feature>
<protein>
    <recommendedName>
        <fullName evidence="7">Tetratricopeptide repeat protein</fullName>
    </recommendedName>
</protein>
<evidence type="ECO:0000256" key="1">
    <source>
        <dbReference type="ARBA" id="ARBA00022737"/>
    </source>
</evidence>
<keyword evidence="4" id="KW-0732">Signal</keyword>
<dbReference type="InterPro" id="IPR011990">
    <property type="entry name" value="TPR-like_helical_dom_sf"/>
</dbReference>
<keyword evidence="6" id="KW-1185">Reference proteome</keyword>
<evidence type="ECO:0008006" key="7">
    <source>
        <dbReference type="Google" id="ProtNLM"/>
    </source>
</evidence>
<feature type="signal peptide" evidence="4">
    <location>
        <begin position="1"/>
        <end position="19"/>
    </location>
</feature>
<dbReference type="Proteomes" id="UP000216446">
    <property type="component" value="Unassembled WGS sequence"/>
</dbReference>
<organism evidence="5 6">
    <name type="scientific">Rubricoccus marinus</name>
    <dbReference type="NCBI Taxonomy" id="716817"/>
    <lineage>
        <taxon>Bacteria</taxon>
        <taxon>Pseudomonadati</taxon>
        <taxon>Rhodothermota</taxon>
        <taxon>Rhodothermia</taxon>
        <taxon>Rhodothermales</taxon>
        <taxon>Rubricoccaceae</taxon>
        <taxon>Rubricoccus</taxon>
    </lineage>
</organism>
<sequence length="453" mass="47357">MLRLSLLALVLVAAPLAQAQNGRDAHREFVAALALQWEDDHQGAIGVLDALLELKPESGAVHDALAESYIALGRPEEAFLSAEAATRFAPEEPAVWTRLGELLRESDPEAAAEHFETALRLRPDDPALLATLADLYASLGRTTDAVRALSALVRVGETPAVHIRLAVLANASGDSEAELRHLRRASVLAPDEGAIAMLLATALRDANQAPEALATLDRYLSRHPSDAAARALRAELSGETPGAAADARSPADRLQRARDLYEASAEDESTLEEAETLVASVLAQEATPEALGLGGRIAYAQRRYALAADRLVRALDTNPRDAGAWPLAVRALVRSGDDRAARVTDDALLFLGSDPDVAEAAAEAALARGDAEAALGLSPPTPNGHALRAMALAALDRVAEAADALASASGADPVLTDAASGDLAAARGESAAARAAWDRALVLDPDNGWLRAR</sequence>
<reference evidence="5 6" key="1">
    <citation type="submission" date="2016-11" db="EMBL/GenBank/DDBJ databases">
        <title>Study of marine rhodopsin-containing bacteria.</title>
        <authorList>
            <person name="Yoshizawa S."/>
            <person name="Kumagai Y."/>
            <person name="Kogure K."/>
        </authorList>
    </citation>
    <scope>NUCLEOTIDE SEQUENCE [LARGE SCALE GENOMIC DNA]</scope>
    <source>
        <strain evidence="5 6">SG-29</strain>
    </source>
</reference>
<gene>
    <name evidence="5" type="ORF">BSZ36_06205</name>
</gene>
<dbReference type="Gene3D" id="1.25.40.10">
    <property type="entry name" value="Tetratricopeptide repeat domain"/>
    <property type="match status" value="2"/>
</dbReference>
<evidence type="ECO:0000256" key="4">
    <source>
        <dbReference type="SAM" id="SignalP"/>
    </source>
</evidence>